<dbReference type="EMBL" id="AGCU01173954">
    <property type="status" value="NOT_ANNOTATED_CDS"/>
    <property type="molecule type" value="Genomic_DNA"/>
</dbReference>
<reference evidence="14" key="2">
    <citation type="journal article" date="2013" name="Nat. Genet.">
        <title>The draft genomes of soft-shell turtle and green sea turtle yield insights into the development and evolution of the turtle-specific body plan.</title>
        <authorList>
            <person name="Wang Z."/>
            <person name="Pascual-Anaya J."/>
            <person name="Zadissa A."/>
            <person name="Li W."/>
            <person name="Niimura Y."/>
            <person name="Huang Z."/>
            <person name="Li C."/>
            <person name="White S."/>
            <person name="Xiong Z."/>
            <person name="Fang D."/>
            <person name="Wang B."/>
            <person name="Ming Y."/>
            <person name="Chen Y."/>
            <person name="Zheng Y."/>
            <person name="Kuraku S."/>
            <person name="Pignatelli M."/>
            <person name="Herrero J."/>
            <person name="Beal K."/>
            <person name="Nozawa M."/>
            <person name="Li Q."/>
            <person name="Wang J."/>
            <person name="Zhang H."/>
            <person name="Yu L."/>
            <person name="Shigenobu S."/>
            <person name="Wang J."/>
            <person name="Liu J."/>
            <person name="Flicek P."/>
            <person name="Searle S."/>
            <person name="Wang J."/>
            <person name="Kuratani S."/>
            <person name="Yin Y."/>
            <person name="Aken B."/>
            <person name="Zhang G."/>
            <person name="Irie N."/>
        </authorList>
    </citation>
    <scope>NUCLEOTIDE SEQUENCE [LARGE SCALE GENOMIC DNA]</scope>
    <source>
        <strain evidence="14">Daiwa-1</strain>
    </source>
</reference>
<evidence type="ECO:0000259" key="12">
    <source>
        <dbReference type="PROSITE" id="PS50262"/>
    </source>
</evidence>
<feature type="transmembrane region" description="Helical" evidence="11">
    <location>
        <begin position="183"/>
        <end position="202"/>
    </location>
</feature>
<dbReference type="InterPro" id="IPR026234">
    <property type="entry name" value="MRGPCRFAMILY"/>
</dbReference>
<keyword evidence="14" id="KW-1185">Reference proteome</keyword>
<dbReference type="PROSITE" id="PS50262">
    <property type="entry name" value="G_PROTEIN_RECEP_F1_2"/>
    <property type="match status" value="1"/>
</dbReference>
<dbReference type="Ensembl" id="ENSPSIT00000005773.1">
    <property type="protein sequence ID" value="ENSPSIP00000005739.1"/>
    <property type="gene ID" value="ENSPSIG00000005334.1"/>
</dbReference>
<dbReference type="PRINTS" id="PR00237">
    <property type="entry name" value="GPCRRHODOPSN"/>
</dbReference>
<dbReference type="PRINTS" id="PR02108">
    <property type="entry name" value="MRGPCRFAMILY"/>
</dbReference>
<dbReference type="FunFam" id="1.20.1070.10:FF:000193">
    <property type="entry name" value="Mas-related G-protein coupled receptor member E"/>
    <property type="match status" value="1"/>
</dbReference>
<dbReference type="SUPFAM" id="SSF81321">
    <property type="entry name" value="Family A G protein-coupled receptor-like"/>
    <property type="match status" value="1"/>
</dbReference>
<dbReference type="PROSITE" id="PS00237">
    <property type="entry name" value="G_PROTEIN_RECEP_F1_1"/>
    <property type="match status" value="1"/>
</dbReference>
<evidence type="ECO:0000256" key="10">
    <source>
        <dbReference type="RuleBase" id="RU000688"/>
    </source>
</evidence>
<keyword evidence="4 11" id="KW-1133">Transmembrane helix</keyword>
<reference evidence="13" key="4">
    <citation type="submission" date="2025-09" db="UniProtKB">
        <authorList>
            <consortium name="Ensembl"/>
        </authorList>
    </citation>
    <scope>IDENTIFICATION</scope>
</reference>
<keyword evidence="3 10" id="KW-0812">Transmembrane</keyword>
<keyword evidence="5 10" id="KW-0297">G-protein coupled receptor</keyword>
<feature type="transmembrane region" description="Helical" evidence="11">
    <location>
        <begin position="247"/>
        <end position="269"/>
    </location>
</feature>
<dbReference type="AlphaFoldDB" id="K7FCH9"/>
<dbReference type="GeneTree" id="ENSGT01030000234639"/>
<evidence type="ECO:0000313" key="14">
    <source>
        <dbReference type="Proteomes" id="UP000007267"/>
    </source>
</evidence>
<evidence type="ECO:0000256" key="9">
    <source>
        <dbReference type="ARBA" id="ARBA00061394"/>
    </source>
</evidence>
<dbReference type="GO" id="GO:0004930">
    <property type="term" value="F:G protein-coupled receptor activity"/>
    <property type="evidence" value="ECO:0007669"/>
    <property type="project" value="UniProtKB-KW"/>
</dbReference>
<dbReference type="eggNOG" id="KOG3656">
    <property type="taxonomic scope" value="Eukaryota"/>
</dbReference>
<dbReference type="InterPro" id="IPR017452">
    <property type="entry name" value="GPCR_Rhodpsn_7TM"/>
</dbReference>
<name>K7FCH9_PELSI</name>
<evidence type="ECO:0000256" key="11">
    <source>
        <dbReference type="SAM" id="Phobius"/>
    </source>
</evidence>
<accession>K7FCH9</accession>
<evidence type="ECO:0000256" key="2">
    <source>
        <dbReference type="ARBA" id="ARBA00022475"/>
    </source>
</evidence>
<dbReference type="HOGENOM" id="CLU_009579_4_1_1"/>
<evidence type="ECO:0000256" key="7">
    <source>
        <dbReference type="ARBA" id="ARBA00023170"/>
    </source>
</evidence>
<evidence type="ECO:0000256" key="5">
    <source>
        <dbReference type="ARBA" id="ARBA00023040"/>
    </source>
</evidence>
<evidence type="ECO:0000256" key="8">
    <source>
        <dbReference type="ARBA" id="ARBA00023224"/>
    </source>
</evidence>
<evidence type="ECO:0000256" key="6">
    <source>
        <dbReference type="ARBA" id="ARBA00023136"/>
    </source>
</evidence>
<feature type="transmembrane region" description="Helical" evidence="11">
    <location>
        <begin position="140"/>
        <end position="163"/>
    </location>
</feature>
<evidence type="ECO:0000256" key="3">
    <source>
        <dbReference type="ARBA" id="ARBA00022692"/>
    </source>
</evidence>
<dbReference type="Pfam" id="PF00001">
    <property type="entry name" value="7tm_1"/>
    <property type="match status" value="1"/>
</dbReference>
<comment type="similarity">
    <text evidence="9">Belongs to the G-protein coupled receptor 1 family. Mas subfamily.</text>
</comment>
<comment type="subcellular location">
    <subcellularLocation>
        <location evidence="1">Cell membrane</location>
        <topology evidence="1">Multi-pass membrane protein</topology>
    </subcellularLocation>
</comment>
<feature type="transmembrane region" description="Helical" evidence="11">
    <location>
        <begin position="94"/>
        <end position="119"/>
    </location>
</feature>
<dbReference type="InterPro" id="IPR000276">
    <property type="entry name" value="GPCR_Rhodpsn"/>
</dbReference>
<evidence type="ECO:0000313" key="13">
    <source>
        <dbReference type="Ensembl" id="ENSPSIP00000005739.1"/>
    </source>
</evidence>
<keyword evidence="8 10" id="KW-0807">Transducer</keyword>
<organism evidence="13 14">
    <name type="scientific">Pelodiscus sinensis</name>
    <name type="common">Chinese softshell turtle</name>
    <name type="synonym">Trionyx sinensis</name>
    <dbReference type="NCBI Taxonomy" id="13735"/>
    <lineage>
        <taxon>Eukaryota</taxon>
        <taxon>Metazoa</taxon>
        <taxon>Chordata</taxon>
        <taxon>Craniata</taxon>
        <taxon>Vertebrata</taxon>
        <taxon>Euteleostomi</taxon>
        <taxon>Archelosauria</taxon>
        <taxon>Testudinata</taxon>
        <taxon>Testudines</taxon>
        <taxon>Cryptodira</taxon>
        <taxon>Trionychia</taxon>
        <taxon>Trionychidae</taxon>
        <taxon>Pelodiscus</taxon>
    </lineage>
</organism>
<protein>
    <recommendedName>
        <fullName evidence="12">G-protein coupled receptors family 1 profile domain-containing protein</fullName>
    </recommendedName>
</protein>
<dbReference type="PANTHER" id="PTHR11334:SF29">
    <property type="entry name" value="MAS-RELATED G-PROTEIN COUPLED RECEPTOR MEMBER X2"/>
    <property type="match status" value="1"/>
</dbReference>
<sequence>SRSLTLIGTYLFQAWRLSETQCWGNNVATAIIGVTLLFCLLGLVGNGIVLWFLGFRIKRNLFTVYVLNLAAADFGFLLCLPISLTVYVAHLFNLLFLITIMDLLLVFTYSTSLYLLTAISAERCVSVLFPIWHRCRRPTHLSAIVCALLWALSCLFSGLRAYFCFSDSYERCMVVLAQLTGTSFLIFTPIMVLSSLILIIKVRCSSQRRPPGKLYVVILLSVLFFLLFIVPFSILAFFLNIVNYSHFIATGFMLASLNSSINPVIYFFVGSYKKRQFRGTIKKALQNVFNDEANTSEKWAGWRKLLTVLFEDGTLAQ</sequence>
<reference evidence="13" key="3">
    <citation type="submission" date="2025-08" db="UniProtKB">
        <authorList>
            <consortium name="Ensembl"/>
        </authorList>
    </citation>
    <scope>IDENTIFICATION</scope>
</reference>
<keyword evidence="2" id="KW-1003">Cell membrane</keyword>
<feature type="transmembrane region" description="Helical" evidence="11">
    <location>
        <begin position="65"/>
        <end position="88"/>
    </location>
</feature>
<dbReference type="Proteomes" id="UP000007267">
    <property type="component" value="Unassembled WGS sequence"/>
</dbReference>
<evidence type="ECO:0000256" key="4">
    <source>
        <dbReference type="ARBA" id="ARBA00022989"/>
    </source>
</evidence>
<keyword evidence="6 11" id="KW-0472">Membrane</keyword>
<evidence type="ECO:0000256" key="1">
    <source>
        <dbReference type="ARBA" id="ARBA00004651"/>
    </source>
</evidence>
<dbReference type="Gene3D" id="1.20.1070.10">
    <property type="entry name" value="Rhodopsin 7-helix transmembrane proteins"/>
    <property type="match status" value="1"/>
</dbReference>
<dbReference type="GO" id="GO:0005886">
    <property type="term" value="C:plasma membrane"/>
    <property type="evidence" value="ECO:0007669"/>
    <property type="project" value="UniProtKB-SubCell"/>
</dbReference>
<dbReference type="PANTHER" id="PTHR11334">
    <property type="entry name" value="MAS-RELATED G-PROTEIN COUPLED RECEPTOR"/>
    <property type="match status" value="1"/>
</dbReference>
<dbReference type="OMA" id="KWDIDIC"/>
<keyword evidence="7 10" id="KW-0675">Receptor</keyword>
<reference evidence="14" key="1">
    <citation type="submission" date="2011-10" db="EMBL/GenBank/DDBJ databases">
        <authorList>
            <consortium name="Soft-shell Turtle Genome Consortium"/>
        </authorList>
    </citation>
    <scope>NUCLEOTIDE SEQUENCE [LARGE SCALE GENOMIC DNA]</scope>
    <source>
        <strain evidence="14">Daiwa-1</strain>
    </source>
</reference>
<feature type="domain" description="G-protein coupled receptors family 1 profile" evidence="12">
    <location>
        <begin position="45"/>
        <end position="266"/>
    </location>
</feature>
<proteinExistence type="inferred from homology"/>
<feature type="transmembrane region" description="Helical" evidence="11">
    <location>
        <begin position="30"/>
        <end position="53"/>
    </location>
</feature>
<feature type="transmembrane region" description="Helical" evidence="11">
    <location>
        <begin position="214"/>
        <end position="241"/>
    </location>
</feature>